<keyword evidence="2" id="KW-1185">Reference proteome</keyword>
<comment type="caution">
    <text evidence="1">The sequence shown here is derived from an EMBL/GenBank/DDBJ whole genome shotgun (WGS) entry which is preliminary data.</text>
</comment>
<dbReference type="EMBL" id="JBELOE010000150">
    <property type="protein sequence ID" value="MER2491779.1"/>
    <property type="molecule type" value="Genomic_DNA"/>
</dbReference>
<sequence>MQGSKEWIESRAELLPDNSPAKAVILEAVRTGNFKFHLAGVVQNRSAELNNFDFKPGELLFASGIDVPSK</sequence>
<name>A0ABV1RFS1_9ALTE</name>
<gene>
    <name evidence="1" type="ORF">ABS311_07770</name>
</gene>
<protein>
    <submittedName>
        <fullName evidence="1">Uncharacterized protein</fullName>
    </submittedName>
</protein>
<evidence type="ECO:0000313" key="1">
    <source>
        <dbReference type="EMBL" id="MER2491779.1"/>
    </source>
</evidence>
<evidence type="ECO:0000313" key="2">
    <source>
        <dbReference type="Proteomes" id="UP001467690"/>
    </source>
</evidence>
<dbReference type="RefSeq" id="WP_350401365.1">
    <property type="nucleotide sequence ID" value="NZ_JBELOE010000150.1"/>
</dbReference>
<proteinExistence type="predicted"/>
<accession>A0ABV1RFS1</accession>
<organism evidence="1 2">
    <name type="scientific">Catenovulum sediminis</name>
    <dbReference type="NCBI Taxonomy" id="1740262"/>
    <lineage>
        <taxon>Bacteria</taxon>
        <taxon>Pseudomonadati</taxon>
        <taxon>Pseudomonadota</taxon>
        <taxon>Gammaproteobacteria</taxon>
        <taxon>Alteromonadales</taxon>
        <taxon>Alteromonadaceae</taxon>
        <taxon>Catenovulum</taxon>
    </lineage>
</organism>
<reference evidence="1 2" key="1">
    <citation type="submission" date="2024-06" db="EMBL/GenBank/DDBJ databases">
        <authorList>
            <person name="Chen R.Y."/>
        </authorList>
    </citation>
    <scope>NUCLEOTIDE SEQUENCE [LARGE SCALE GENOMIC DNA]</scope>
    <source>
        <strain evidence="1 2">D2</strain>
    </source>
</reference>
<dbReference type="Proteomes" id="UP001467690">
    <property type="component" value="Unassembled WGS sequence"/>
</dbReference>